<gene>
    <name evidence="2" type="ORF">BACCIP111895_01580</name>
</gene>
<dbReference type="InterPro" id="IPR003033">
    <property type="entry name" value="SCP2_sterol-bd_dom"/>
</dbReference>
<dbReference type="RefSeq" id="WP_248734741.1">
    <property type="nucleotide sequence ID" value="NZ_CALBWS010000007.1"/>
</dbReference>
<keyword evidence="3" id="KW-1185">Reference proteome</keyword>
<dbReference type="EMBL" id="CALBWS010000007">
    <property type="protein sequence ID" value="CAH2714417.1"/>
    <property type="molecule type" value="Genomic_DNA"/>
</dbReference>
<accession>A0ABN8KMM5</accession>
<proteinExistence type="predicted"/>
<dbReference type="SUPFAM" id="SSF55718">
    <property type="entry name" value="SCP-like"/>
    <property type="match status" value="1"/>
</dbReference>
<protein>
    <recommendedName>
        <fullName evidence="1">SCP2 domain-containing protein</fullName>
    </recommendedName>
</protein>
<evidence type="ECO:0000313" key="2">
    <source>
        <dbReference type="EMBL" id="CAH2714417.1"/>
    </source>
</evidence>
<comment type="caution">
    <text evidence="2">The sequence shown here is derived from an EMBL/GenBank/DDBJ whole genome shotgun (WGS) entry which is preliminary data.</text>
</comment>
<organism evidence="2 3">
    <name type="scientific">Neobacillus rhizosphaerae</name>
    <dbReference type="NCBI Taxonomy" id="2880965"/>
    <lineage>
        <taxon>Bacteria</taxon>
        <taxon>Bacillati</taxon>
        <taxon>Bacillota</taxon>
        <taxon>Bacilli</taxon>
        <taxon>Bacillales</taxon>
        <taxon>Bacillaceae</taxon>
        <taxon>Neobacillus</taxon>
    </lineage>
</organism>
<feature type="domain" description="SCP2" evidence="1">
    <location>
        <begin position="25"/>
        <end position="96"/>
    </location>
</feature>
<dbReference type="Pfam" id="PF02036">
    <property type="entry name" value="SCP2"/>
    <property type="match status" value="1"/>
</dbReference>
<dbReference type="InterPro" id="IPR036527">
    <property type="entry name" value="SCP2_sterol-bd_dom_sf"/>
</dbReference>
<evidence type="ECO:0000259" key="1">
    <source>
        <dbReference type="Pfam" id="PF02036"/>
    </source>
</evidence>
<evidence type="ECO:0000313" key="3">
    <source>
        <dbReference type="Proteomes" id="UP000838308"/>
    </source>
</evidence>
<name>A0ABN8KMM5_9BACI</name>
<reference evidence="2" key="1">
    <citation type="submission" date="2022-04" db="EMBL/GenBank/DDBJ databases">
        <authorList>
            <person name="Criscuolo A."/>
        </authorList>
    </citation>
    <scope>NUCLEOTIDE SEQUENCE</scope>
    <source>
        <strain evidence="2">CIP111895</strain>
    </source>
</reference>
<sequence length="118" mass="13461">MIETVKTFLENIKEQGHVQLLLFQGDLRVTLNCKQQTIHLVIKNGGIFILQGSEESQTKYEISGNLTAMEQLLAGKERLRVLEKNRQVKVSAPLRVKLLLESIFFLTKTEKPELAKII</sequence>
<dbReference type="Proteomes" id="UP000838308">
    <property type="component" value="Unassembled WGS sequence"/>
</dbReference>